<sequence>MQYFSFPHPYWCRQFGWRRRLCLEVWIRGKTVEKVSTPMEVRNTSLKKHSDETLTSSRLRKQILRVAWFT</sequence>
<proteinExistence type="predicted"/>
<dbReference type="AlphaFoldDB" id="A0AAU9JXA1"/>
<name>A0AAU9JXA1_9CILI</name>
<comment type="caution">
    <text evidence="1">The sequence shown here is derived from an EMBL/GenBank/DDBJ whole genome shotgun (WGS) entry which is preliminary data.</text>
</comment>
<gene>
    <name evidence="1" type="ORF">BSTOLATCC_MIC49142</name>
</gene>
<accession>A0AAU9JXA1</accession>
<keyword evidence="2" id="KW-1185">Reference proteome</keyword>
<organism evidence="1 2">
    <name type="scientific">Blepharisma stoltei</name>
    <dbReference type="NCBI Taxonomy" id="1481888"/>
    <lineage>
        <taxon>Eukaryota</taxon>
        <taxon>Sar</taxon>
        <taxon>Alveolata</taxon>
        <taxon>Ciliophora</taxon>
        <taxon>Postciliodesmatophora</taxon>
        <taxon>Heterotrichea</taxon>
        <taxon>Heterotrichida</taxon>
        <taxon>Blepharismidae</taxon>
        <taxon>Blepharisma</taxon>
    </lineage>
</organism>
<evidence type="ECO:0000313" key="1">
    <source>
        <dbReference type="EMBL" id="CAG9329509.1"/>
    </source>
</evidence>
<dbReference type="EMBL" id="CAJZBQ010000048">
    <property type="protein sequence ID" value="CAG9329509.1"/>
    <property type="molecule type" value="Genomic_DNA"/>
</dbReference>
<evidence type="ECO:0000313" key="2">
    <source>
        <dbReference type="Proteomes" id="UP001162131"/>
    </source>
</evidence>
<protein>
    <submittedName>
        <fullName evidence="1">Uncharacterized protein</fullName>
    </submittedName>
</protein>
<dbReference type="Proteomes" id="UP001162131">
    <property type="component" value="Unassembled WGS sequence"/>
</dbReference>
<reference evidence="1" key="1">
    <citation type="submission" date="2021-09" db="EMBL/GenBank/DDBJ databases">
        <authorList>
            <consortium name="AG Swart"/>
            <person name="Singh M."/>
            <person name="Singh A."/>
            <person name="Seah K."/>
            <person name="Emmerich C."/>
        </authorList>
    </citation>
    <scope>NUCLEOTIDE SEQUENCE</scope>
    <source>
        <strain evidence="1">ATCC30299</strain>
    </source>
</reference>